<dbReference type="PANTHER" id="PTHR11575:SF48">
    <property type="entry name" value="5'-NUCLEOTIDASE"/>
    <property type="match status" value="1"/>
</dbReference>
<dbReference type="InterPro" id="IPR036907">
    <property type="entry name" value="5'-Nucleotdase_C_sf"/>
</dbReference>
<dbReference type="EMBL" id="JH688104">
    <property type="protein sequence ID" value="EJD33726.1"/>
    <property type="molecule type" value="Genomic_DNA"/>
</dbReference>
<evidence type="ECO:0000313" key="4">
    <source>
        <dbReference type="Proteomes" id="UP000006514"/>
    </source>
</evidence>
<dbReference type="InterPro" id="IPR008334">
    <property type="entry name" value="5'-Nucleotdase_C"/>
</dbReference>
<keyword evidence="4" id="KW-1185">Reference proteome</keyword>
<reference evidence="4" key="1">
    <citation type="journal article" date="2012" name="Science">
        <title>The Paleozoic origin of enzymatic lignin decomposition reconstructed from 31 fungal genomes.</title>
        <authorList>
            <person name="Floudas D."/>
            <person name="Binder M."/>
            <person name="Riley R."/>
            <person name="Barry K."/>
            <person name="Blanchette R.A."/>
            <person name="Henrissat B."/>
            <person name="Martinez A.T."/>
            <person name="Otillar R."/>
            <person name="Spatafora J.W."/>
            <person name="Yadav J.S."/>
            <person name="Aerts A."/>
            <person name="Benoit I."/>
            <person name="Boyd A."/>
            <person name="Carlson A."/>
            <person name="Copeland A."/>
            <person name="Coutinho P.M."/>
            <person name="de Vries R.P."/>
            <person name="Ferreira P."/>
            <person name="Findley K."/>
            <person name="Foster B."/>
            <person name="Gaskell J."/>
            <person name="Glotzer D."/>
            <person name="Gorecki P."/>
            <person name="Heitman J."/>
            <person name="Hesse C."/>
            <person name="Hori C."/>
            <person name="Igarashi K."/>
            <person name="Jurgens J.A."/>
            <person name="Kallen N."/>
            <person name="Kersten P."/>
            <person name="Kohler A."/>
            <person name="Kuees U."/>
            <person name="Kumar T.K.A."/>
            <person name="Kuo A."/>
            <person name="LaButti K."/>
            <person name="Larrondo L.F."/>
            <person name="Lindquist E."/>
            <person name="Ling A."/>
            <person name="Lombard V."/>
            <person name="Lucas S."/>
            <person name="Lundell T."/>
            <person name="Martin R."/>
            <person name="McLaughlin D.J."/>
            <person name="Morgenstern I."/>
            <person name="Morin E."/>
            <person name="Murat C."/>
            <person name="Nagy L.G."/>
            <person name="Nolan M."/>
            <person name="Ohm R.A."/>
            <person name="Patyshakuliyeva A."/>
            <person name="Rokas A."/>
            <person name="Ruiz-Duenas F.J."/>
            <person name="Sabat G."/>
            <person name="Salamov A."/>
            <person name="Samejima M."/>
            <person name="Schmutz J."/>
            <person name="Slot J.C."/>
            <person name="St John F."/>
            <person name="Stenlid J."/>
            <person name="Sun H."/>
            <person name="Sun S."/>
            <person name="Syed K."/>
            <person name="Tsang A."/>
            <person name="Wiebenga A."/>
            <person name="Young D."/>
            <person name="Pisabarro A."/>
            <person name="Eastwood D.C."/>
            <person name="Martin F."/>
            <person name="Cullen D."/>
            <person name="Grigoriev I.V."/>
            <person name="Hibbett D.S."/>
        </authorList>
    </citation>
    <scope>NUCLEOTIDE SEQUENCE [LARGE SCALE GENOMIC DNA]</scope>
    <source>
        <strain evidence="4">TFB10046</strain>
    </source>
</reference>
<evidence type="ECO:0000259" key="2">
    <source>
        <dbReference type="Pfam" id="PF02872"/>
    </source>
</evidence>
<dbReference type="Gene3D" id="3.90.780.10">
    <property type="entry name" value="5'-Nucleotidase, C-terminal domain"/>
    <property type="match status" value="1"/>
</dbReference>
<proteinExistence type="inferred from homology"/>
<evidence type="ECO:0000313" key="3">
    <source>
        <dbReference type="EMBL" id="EJD33726.1"/>
    </source>
</evidence>
<organism evidence="3 4">
    <name type="scientific">Auricularia subglabra (strain TFB-10046 / SS5)</name>
    <name type="common">White-rot fungus</name>
    <name type="synonym">Auricularia delicata (strain TFB10046)</name>
    <dbReference type="NCBI Taxonomy" id="717982"/>
    <lineage>
        <taxon>Eukaryota</taxon>
        <taxon>Fungi</taxon>
        <taxon>Dikarya</taxon>
        <taxon>Basidiomycota</taxon>
        <taxon>Agaricomycotina</taxon>
        <taxon>Agaricomycetes</taxon>
        <taxon>Auriculariales</taxon>
        <taxon>Auriculariaceae</taxon>
        <taxon>Auricularia</taxon>
    </lineage>
</organism>
<dbReference type="SUPFAM" id="SSF55816">
    <property type="entry name" value="5'-nucleotidase (syn. UDP-sugar hydrolase), C-terminal domain"/>
    <property type="match status" value="1"/>
</dbReference>
<dbReference type="eggNOG" id="KOG4419">
    <property type="taxonomic scope" value="Eukaryota"/>
</dbReference>
<dbReference type="InParanoid" id="J0CTR8"/>
<dbReference type="PANTHER" id="PTHR11575">
    <property type="entry name" value="5'-NUCLEOTIDASE-RELATED"/>
    <property type="match status" value="1"/>
</dbReference>
<name>J0CTR8_AURST</name>
<dbReference type="GO" id="GO:0016787">
    <property type="term" value="F:hydrolase activity"/>
    <property type="evidence" value="ECO:0007669"/>
    <property type="project" value="InterPro"/>
</dbReference>
<gene>
    <name evidence="3" type="ORF">AURDEDRAFT_177193</name>
</gene>
<dbReference type="Proteomes" id="UP000006514">
    <property type="component" value="Unassembled WGS sequence"/>
</dbReference>
<dbReference type="Pfam" id="PF02872">
    <property type="entry name" value="5_nucleotid_C"/>
    <property type="match status" value="1"/>
</dbReference>
<dbReference type="InterPro" id="IPR006179">
    <property type="entry name" value="5_nucleotidase/apyrase"/>
</dbReference>
<dbReference type="AlphaFoldDB" id="J0CTR8"/>
<protein>
    <recommendedName>
        <fullName evidence="2">5'-Nucleotidase C-terminal domain-containing protein</fullName>
    </recommendedName>
</protein>
<evidence type="ECO:0000256" key="1">
    <source>
        <dbReference type="ARBA" id="ARBA00006654"/>
    </source>
</evidence>
<dbReference type="GO" id="GO:0009166">
    <property type="term" value="P:nucleotide catabolic process"/>
    <property type="evidence" value="ECO:0007669"/>
    <property type="project" value="InterPro"/>
</dbReference>
<dbReference type="KEGG" id="adl:AURDEDRAFT_177193"/>
<sequence>MILKSILESDVSDTMKSPSAAGNWFSDILRHTYDEALCMKTGGVAHCVFSCAGTLRGDSTYGPGLVTLGDIMEILPFEVPIVVLGMPVLERSSRVYLPIPELDGEAIWAAMEGALSKWPAQEGRFPIVSGLRVEWDSRKPPGSRVLSIKVEASAERPNEPGDQTPHPAAQWRDLERRKGGEKFRVVTREYLAQGHDGFEPFKGYPYLIDDENGIIMSTIVRRFLLGSQYIHVLRQMEAKKADAQVHLSNRTSGIIRNARDRWKNAAKRALRAQRNNVQDAMHVANREHMSDVDCYDGMAARTGASHDKTSDNAKKDVITIHPVVDDRMKDVARAT</sequence>
<comment type="similarity">
    <text evidence="1">Belongs to the 5'-nucleotidase family.</text>
</comment>
<dbReference type="OrthoDB" id="10252235at2759"/>
<accession>J0CTR8</accession>
<feature type="domain" description="5'-Nucleotidase C-terminal" evidence="2">
    <location>
        <begin position="14"/>
        <end position="202"/>
    </location>
</feature>